<proteinExistence type="predicted"/>
<dbReference type="VEuPathDB" id="VectorBase:AFAF014091"/>
<dbReference type="EMBL" id="AXCN02001020">
    <property type="status" value="NOT_ANNOTATED_CDS"/>
    <property type="molecule type" value="Genomic_DNA"/>
</dbReference>
<sequence length="282" mass="30615">MTGPSSGCTFLTSSKSLRRCTSTRICPVMRPISAIESESDRRSMSSSTGSSTSEAAGSDDATRLSIDGDRLRLFEGCPDRVRRASWRLSLDPCPEPDPDPLVPPIPSPPVSCNVRPPMGLGVDGDPFMTNRREKYSGHPRAISSTWRFTIARTCCFAVACPLAVMPWLLSRFTANRFSWGDIRMQGVTPNTSDVIWLNSRSSAAGAVTVSLGRKTSLRTRNVQETRLYVRQAAAGAFRDGFICTGITGAGGSTILPSSIFSLYTEPLVVAADDFLSRSWTLF</sequence>
<feature type="compositionally biased region" description="Low complexity" evidence="1">
    <location>
        <begin position="44"/>
        <end position="59"/>
    </location>
</feature>
<evidence type="ECO:0000313" key="2">
    <source>
        <dbReference type="EnsemblMetazoa" id="AFAF014091-PA"/>
    </source>
</evidence>
<dbReference type="AlphaFoldDB" id="A0A182QP60"/>
<dbReference type="Proteomes" id="UP000075886">
    <property type="component" value="Unassembled WGS sequence"/>
</dbReference>
<reference evidence="2" key="2">
    <citation type="submission" date="2020-05" db="UniProtKB">
        <authorList>
            <consortium name="EnsemblMetazoa"/>
        </authorList>
    </citation>
    <scope>IDENTIFICATION</scope>
    <source>
        <strain evidence="2">FAR1</strain>
    </source>
</reference>
<evidence type="ECO:0000256" key="1">
    <source>
        <dbReference type="SAM" id="MobiDB-lite"/>
    </source>
</evidence>
<dbReference type="EnsemblMetazoa" id="AFAF014091-RA">
    <property type="protein sequence ID" value="AFAF014091-PA"/>
    <property type="gene ID" value="AFAF014091"/>
</dbReference>
<name>A0A182QP60_9DIPT</name>
<feature type="region of interest" description="Disordered" evidence="1">
    <location>
        <begin position="31"/>
        <end position="62"/>
    </location>
</feature>
<evidence type="ECO:0000313" key="3">
    <source>
        <dbReference type="Proteomes" id="UP000075886"/>
    </source>
</evidence>
<protein>
    <submittedName>
        <fullName evidence="2">Uncharacterized protein</fullName>
    </submittedName>
</protein>
<reference evidence="3" key="1">
    <citation type="submission" date="2014-01" db="EMBL/GenBank/DDBJ databases">
        <title>The Genome Sequence of Anopheles farauti FAR1 (V2).</title>
        <authorList>
            <consortium name="The Broad Institute Genomics Platform"/>
            <person name="Neafsey D.E."/>
            <person name="Besansky N."/>
            <person name="Howell P."/>
            <person name="Walton C."/>
            <person name="Young S.K."/>
            <person name="Zeng Q."/>
            <person name="Gargeya S."/>
            <person name="Fitzgerald M."/>
            <person name="Haas B."/>
            <person name="Abouelleil A."/>
            <person name="Allen A.W."/>
            <person name="Alvarado L."/>
            <person name="Arachchi H.M."/>
            <person name="Berlin A.M."/>
            <person name="Chapman S.B."/>
            <person name="Gainer-Dewar J."/>
            <person name="Goldberg J."/>
            <person name="Griggs A."/>
            <person name="Gujja S."/>
            <person name="Hansen M."/>
            <person name="Howarth C."/>
            <person name="Imamovic A."/>
            <person name="Ireland A."/>
            <person name="Larimer J."/>
            <person name="McCowan C."/>
            <person name="Murphy C."/>
            <person name="Pearson M."/>
            <person name="Poon T.W."/>
            <person name="Priest M."/>
            <person name="Roberts A."/>
            <person name="Saif S."/>
            <person name="Shea T."/>
            <person name="Sisk P."/>
            <person name="Sykes S."/>
            <person name="Wortman J."/>
            <person name="Nusbaum C."/>
            <person name="Birren B."/>
        </authorList>
    </citation>
    <scope>NUCLEOTIDE SEQUENCE [LARGE SCALE GENOMIC DNA]</scope>
    <source>
        <strain evidence="3">FAR1</strain>
    </source>
</reference>
<keyword evidence="3" id="KW-1185">Reference proteome</keyword>
<accession>A0A182QP60</accession>
<organism evidence="2 3">
    <name type="scientific">Anopheles farauti</name>
    <dbReference type="NCBI Taxonomy" id="69004"/>
    <lineage>
        <taxon>Eukaryota</taxon>
        <taxon>Metazoa</taxon>
        <taxon>Ecdysozoa</taxon>
        <taxon>Arthropoda</taxon>
        <taxon>Hexapoda</taxon>
        <taxon>Insecta</taxon>
        <taxon>Pterygota</taxon>
        <taxon>Neoptera</taxon>
        <taxon>Endopterygota</taxon>
        <taxon>Diptera</taxon>
        <taxon>Nematocera</taxon>
        <taxon>Culicoidea</taxon>
        <taxon>Culicidae</taxon>
        <taxon>Anophelinae</taxon>
        <taxon>Anopheles</taxon>
    </lineage>
</organism>